<accession>A0A975IP29</accession>
<dbReference type="RefSeq" id="WP_210896220.1">
    <property type="nucleotide sequence ID" value="NZ_CP071696.1"/>
</dbReference>
<evidence type="ECO:0000256" key="1">
    <source>
        <dbReference type="SAM" id="MobiDB-lite"/>
    </source>
</evidence>
<keyword evidence="3" id="KW-1185">Reference proteome</keyword>
<evidence type="ECO:0000313" key="3">
    <source>
        <dbReference type="Proteomes" id="UP000671914"/>
    </source>
</evidence>
<proteinExistence type="predicted"/>
<protein>
    <submittedName>
        <fullName evidence="2">Uncharacterized protein</fullName>
    </submittedName>
</protein>
<gene>
    <name evidence="2" type="ORF">G127AT_09185</name>
</gene>
<name>A0A975IP29_9MICO</name>
<dbReference type="Proteomes" id="UP000671914">
    <property type="component" value="Chromosome"/>
</dbReference>
<feature type="region of interest" description="Disordered" evidence="1">
    <location>
        <begin position="139"/>
        <end position="170"/>
    </location>
</feature>
<dbReference type="EMBL" id="CP071696">
    <property type="protein sequence ID" value="QTX03531.1"/>
    <property type="molecule type" value="Genomic_DNA"/>
</dbReference>
<evidence type="ECO:0000313" key="2">
    <source>
        <dbReference type="EMBL" id="QTX03531.1"/>
    </source>
</evidence>
<dbReference type="AlphaFoldDB" id="A0A975IP29"/>
<sequence>MPSFDGPYASEFRDAWTNYGNPFVHGVIADEEISDAEFAEILARLTTCVEGAGMLVTSHDAHGYRVDMNGRGEDPEPANADLDACDMESGWFPLSIIRAQMQSNPQNEDMNEIMAACMVQNGVVADGYTAKEFARDNPERSFPFLDPKTGDRAFTECQNDPLGLLSGDEK</sequence>
<organism evidence="2 3">
    <name type="scientific">Agromyces archimandritae</name>
    <dbReference type="NCBI Taxonomy" id="2781962"/>
    <lineage>
        <taxon>Bacteria</taxon>
        <taxon>Bacillati</taxon>
        <taxon>Actinomycetota</taxon>
        <taxon>Actinomycetes</taxon>
        <taxon>Micrococcales</taxon>
        <taxon>Microbacteriaceae</taxon>
        <taxon>Agromyces</taxon>
    </lineage>
</organism>
<reference evidence="2" key="1">
    <citation type="submission" date="2021-03" db="EMBL/GenBank/DDBJ databases">
        <title>Agromyces archimandritus sp. nov., isolated from the cockroach Archimandrita tessellata.</title>
        <authorList>
            <person name="Guzman J."/>
            <person name="Ortuzar M."/>
            <person name="Poehlein A."/>
            <person name="Daniel R."/>
            <person name="Trujillo M."/>
            <person name="Vilcinskas A."/>
        </authorList>
    </citation>
    <scope>NUCLEOTIDE SEQUENCE</scope>
    <source>
        <strain evidence="2">G127AT</strain>
    </source>
</reference>
<dbReference type="KEGG" id="aarc:G127AT_09185"/>